<name>A0AAV3ZF02_9GAST</name>
<evidence type="ECO:0000256" key="1">
    <source>
        <dbReference type="SAM" id="Phobius"/>
    </source>
</evidence>
<sequence>MASKVHIAVICIFLCSVICILDGCERQRYIRCEAFGKFYDNGKIHRIIHRKTCLHLECKHHRWKYVKNECNFHGVCHPAGKVMIIGGVKHQCYDTGSNGKWLKVL</sequence>
<evidence type="ECO:0000313" key="3">
    <source>
        <dbReference type="Proteomes" id="UP000735302"/>
    </source>
</evidence>
<keyword evidence="3" id="KW-1185">Reference proteome</keyword>
<feature type="transmembrane region" description="Helical" evidence="1">
    <location>
        <begin position="6"/>
        <end position="24"/>
    </location>
</feature>
<dbReference type="Proteomes" id="UP000735302">
    <property type="component" value="Unassembled WGS sequence"/>
</dbReference>
<dbReference type="AlphaFoldDB" id="A0AAV3ZF02"/>
<dbReference type="EMBL" id="BLXT01002311">
    <property type="protein sequence ID" value="GFN93111.1"/>
    <property type="molecule type" value="Genomic_DNA"/>
</dbReference>
<proteinExistence type="predicted"/>
<comment type="caution">
    <text evidence="2">The sequence shown here is derived from an EMBL/GenBank/DDBJ whole genome shotgun (WGS) entry which is preliminary data.</text>
</comment>
<gene>
    <name evidence="2" type="ORF">PoB_001961700</name>
</gene>
<accession>A0AAV3ZF02</accession>
<keyword evidence="1" id="KW-1133">Transmembrane helix</keyword>
<organism evidence="2 3">
    <name type="scientific">Plakobranchus ocellatus</name>
    <dbReference type="NCBI Taxonomy" id="259542"/>
    <lineage>
        <taxon>Eukaryota</taxon>
        <taxon>Metazoa</taxon>
        <taxon>Spiralia</taxon>
        <taxon>Lophotrochozoa</taxon>
        <taxon>Mollusca</taxon>
        <taxon>Gastropoda</taxon>
        <taxon>Heterobranchia</taxon>
        <taxon>Euthyneura</taxon>
        <taxon>Panpulmonata</taxon>
        <taxon>Sacoglossa</taxon>
        <taxon>Placobranchoidea</taxon>
        <taxon>Plakobranchidae</taxon>
        <taxon>Plakobranchus</taxon>
    </lineage>
</organism>
<keyword evidence="1" id="KW-0472">Membrane</keyword>
<reference evidence="2 3" key="1">
    <citation type="journal article" date="2021" name="Elife">
        <title>Chloroplast acquisition without the gene transfer in kleptoplastic sea slugs, Plakobranchus ocellatus.</title>
        <authorList>
            <person name="Maeda T."/>
            <person name="Takahashi S."/>
            <person name="Yoshida T."/>
            <person name="Shimamura S."/>
            <person name="Takaki Y."/>
            <person name="Nagai Y."/>
            <person name="Toyoda A."/>
            <person name="Suzuki Y."/>
            <person name="Arimoto A."/>
            <person name="Ishii H."/>
            <person name="Satoh N."/>
            <person name="Nishiyama T."/>
            <person name="Hasebe M."/>
            <person name="Maruyama T."/>
            <person name="Minagawa J."/>
            <person name="Obokata J."/>
            <person name="Shigenobu S."/>
        </authorList>
    </citation>
    <scope>NUCLEOTIDE SEQUENCE [LARGE SCALE GENOMIC DNA]</scope>
</reference>
<protein>
    <submittedName>
        <fullName evidence="2">Uncharacterized protein</fullName>
    </submittedName>
</protein>
<evidence type="ECO:0000313" key="2">
    <source>
        <dbReference type="EMBL" id="GFN93111.1"/>
    </source>
</evidence>
<keyword evidence="1" id="KW-0812">Transmembrane</keyword>